<comment type="caution">
    <text evidence="1">The sequence shown here is derived from an EMBL/GenBank/DDBJ whole genome shotgun (WGS) entry which is preliminary data.</text>
</comment>
<reference evidence="1" key="1">
    <citation type="submission" date="2020-05" db="EMBL/GenBank/DDBJ databases">
        <title>Large-scale comparative analyses of tick genomes elucidate their genetic diversity and vector capacities.</title>
        <authorList>
            <person name="Jia N."/>
            <person name="Wang J."/>
            <person name="Shi W."/>
            <person name="Du L."/>
            <person name="Sun Y."/>
            <person name="Zhan W."/>
            <person name="Jiang J."/>
            <person name="Wang Q."/>
            <person name="Zhang B."/>
            <person name="Ji P."/>
            <person name="Sakyi L.B."/>
            <person name="Cui X."/>
            <person name="Yuan T."/>
            <person name="Jiang B."/>
            <person name="Yang W."/>
            <person name="Lam T.T.-Y."/>
            <person name="Chang Q."/>
            <person name="Ding S."/>
            <person name="Wang X."/>
            <person name="Zhu J."/>
            <person name="Ruan X."/>
            <person name="Zhao L."/>
            <person name="Wei J."/>
            <person name="Que T."/>
            <person name="Du C."/>
            <person name="Cheng J."/>
            <person name="Dai P."/>
            <person name="Han X."/>
            <person name="Huang E."/>
            <person name="Gao Y."/>
            <person name="Liu J."/>
            <person name="Shao H."/>
            <person name="Ye R."/>
            <person name="Li L."/>
            <person name="Wei W."/>
            <person name="Wang X."/>
            <person name="Wang C."/>
            <person name="Yang T."/>
            <person name="Huo Q."/>
            <person name="Li W."/>
            <person name="Guo W."/>
            <person name="Chen H."/>
            <person name="Zhou L."/>
            <person name="Ni X."/>
            <person name="Tian J."/>
            <person name="Zhou Y."/>
            <person name="Sheng Y."/>
            <person name="Liu T."/>
            <person name="Pan Y."/>
            <person name="Xia L."/>
            <person name="Li J."/>
            <person name="Zhao F."/>
            <person name="Cao W."/>
        </authorList>
    </citation>
    <scope>NUCLEOTIDE SEQUENCE</scope>
    <source>
        <strain evidence="1">Dsil-2018</strain>
    </source>
</reference>
<gene>
    <name evidence="1" type="ORF">HPB49_019103</name>
</gene>
<dbReference type="EMBL" id="CM023477">
    <property type="protein sequence ID" value="KAH7938000.1"/>
    <property type="molecule type" value="Genomic_DNA"/>
</dbReference>
<keyword evidence="2" id="KW-1185">Reference proteome</keyword>
<dbReference type="Proteomes" id="UP000821865">
    <property type="component" value="Chromosome 8"/>
</dbReference>
<accession>A0ACB8CAX2</accession>
<proteinExistence type="predicted"/>
<sequence>MGTVGSGGSCWGRPPPCALQGKLPSPGAPAPALVRSWCACLRQPTKEKKAAAAGHITRAAPPPHDKNQGGKRKRNKQGRRGDIFLFLSHHAGVSRSSACVCAHAAHPRQPRTTTITKARHHGPQGNQARSAGHLPGVDVSAAWCSTAAASAVPTVPTLLVTGTLPTTRRALSPGRQPRSHGETYPEPPFSDRPAMDEPSTRRCAGTLKARPAYIEASIGQQACSTRHNEGDTSAADGPCDARPPLAPTASCDRERPNHKRRRREQSLTERKTNAYDKWILALYKKYPKGQVPDFVPSGVLEKTRNKARIHLNLILAFLTLMGAFLAASSGRRRHERGDSIAKMNLEWHEKQKGS</sequence>
<evidence type="ECO:0000313" key="1">
    <source>
        <dbReference type="EMBL" id="KAH7938000.1"/>
    </source>
</evidence>
<evidence type="ECO:0000313" key="2">
    <source>
        <dbReference type="Proteomes" id="UP000821865"/>
    </source>
</evidence>
<name>A0ACB8CAX2_DERSI</name>
<protein>
    <submittedName>
        <fullName evidence="1">Uncharacterized protein</fullName>
    </submittedName>
</protein>
<organism evidence="1 2">
    <name type="scientific">Dermacentor silvarum</name>
    <name type="common">Tick</name>
    <dbReference type="NCBI Taxonomy" id="543639"/>
    <lineage>
        <taxon>Eukaryota</taxon>
        <taxon>Metazoa</taxon>
        <taxon>Ecdysozoa</taxon>
        <taxon>Arthropoda</taxon>
        <taxon>Chelicerata</taxon>
        <taxon>Arachnida</taxon>
        <taxon>Acari</taxon>
        <taxon>Parasitiformes</taxon>
        <taxon>Ixodida</taxon>
        <taxon>Ixodoidea</taxon>
        <taxon>Ixodidae</taxon>
        <taxon>Rhipicephalinae</taxon>
        <taxon>Dermacentor</taxon>
    </lineage>
</organism>